<reference evidence="6" key="1">
    <citation type="submission" date="2021-05" db="EMBL/GenBank/DDBJ databases">
        <authorList>
            <person name="Alioto T."/>
            <person name="Alioto T."/>
            <person name="Gomez Garrido J."/>
        </authorList>
    </citation>
    <scope>NUCLEOTIDE SEQUENCE</scope>
</reference>
<dbReference type="InterPro" id="IPR001611">
    <property type="entry name" value="Leu-rich_rpt"/>
</dbReference>
<organism evidence="6">
    <name type="scientific">Cacopsylla melanoneura</name>
    <dbReference type="NCBI Taxonomy" id="428564"/>
    <lineage>
        <taxon>Eukaryota</taxon>
        <taxon>Metazoa</taxon>
        <taxon>Ecdysozoa</taxon>
        <taxon>Arthropoda</taxon>
        <taxon>Hexapoda</taxon>
        <taxon>Insecta</taxon>
        <taxon>Pterygota</taxon>
        <taxon>Neoptera</taxon>
        <taxon>Paraneoptera</taxon>
        <taxon>Hemiptera</taxon>
        <taxon>Sternorrhyncha</taxon>
        <taxon>Psylloidea</taxon>
        <taxon>Psyllidae</taxon>
        <taxon>Psyllinae</taxon>
        <taxon>Cacopsylla</taxon>
    </lineage>
</organism>
<dbReference type="EMBL" id="HBUF01350896">
    <property type="protein sequence ID" value="CAG6713690.1"/>
    <property type="molecule type" value="Transcribed_RNA"/>
</dbReference>
<dbReference type="SUPFAM" id="SSF52058">
    <property type="entry name" value="L domain-like"/>
    <property type="match status" value="1"/>
</dbReference>
<dbReference type="EMBL" id="HBUF01611940">
    <property type="protein sequence ID" value="CAG6778925.1"/>
    <property type="molecule type" value="Transcribed_RNA"/>
</dbReference>
<accession>A0A8D8UUS9</accession>
<proteinExistence type="predicted"/>
<feature type="signal peptide" evidence="5">
    <location>
        <begin position="1"/>
        <end position="37"/>
    </location>
</feature>
<dbReference type="InterPro" id="IPR032675">
    <property type="entry name" value="LRR_dom_sf"/>
</dbReference>
<dbReference type="EMBL" id="HBUF01611941">
    <property type="protein sequence ID" value="CAG6778926.1"/>
    <property type="molecule type" value="Transcribed_RNA"/>
</dbReference>
<dbReference type="AlphaFoldDB" id="A0A8D8UUS9"/>
<dbReference type="PROSITE" id="PS51450">
    <property type="entry name" value="LRR"/>
    <property type="match status" value="2"/>
</dbReference>
<evidence type="ECO:0000256" key="5">
    <source>
        <dbReference type="SAM" id="SignalP"/>
    </source>
</evidence>
<dbReference type="SMART" id="SM00369">
    <property type="entry name" value="LRR_TYP"/>
    <property type="match status" value="8"/>
</dbReference>
<sequence length="841" mass="93504">MALVWLHHFNRMTSHLSPLSLLATLFLLTALIQGGSAQCPWEDEPETELQSTCICSYNTANELSIQCNDLTNYPLFKATLNKYVSKVPLDLLYINNSAIRSINENTFNGVLIKNLQLSHCRINSITPNAFRHLDFTLKHLNLQENELEQIPAEAFRHLKNLTLIDLSKNKIGKIPDDAFSTLNNLVTLKLSDNNLTLYKNSFRGLELSLKNLNLKNTKLKSVPECIKGLKSLTFLDLAQNLLTQLPGNNMGIFKNLNSLTALNLERNILQELNENAFLGVEDTLSSLSLLNNLLTEFPTKAISTLRELRVLDIGFNLITVLPGTAFSGNPSLTLLALDGNPMSTIPFSSLRHLNTTLRGLSLGGHFLQCDCKLRWIVDWIKQGDLQVTSRERNPQFCASPTELREKSFYRIDAKELTCESESEPVLSESVGVGTVQAQDIDLDTPPSNGPDVPLEVAYIEPPTRPPPSTTTQRVRTTPTTTTTTTEPPSPPTEPPTTTTRRPSTTLPPVTTTKFVPTTKRGNMLTRPTTSWTTQRPPLVLGSGYPRTTPAQEVLVKSAHRHDNSVVIQWDSQTSNILGFRVVYRLFGDKTFKQGPPLEASEREFKIKNVPPQECIVVCVISLEDINVTPDTVPYPQCREVRTTNSPTNHMDKITIAASAAICGTVLIAVIIFIAASRRRSRKLDTLQAHHNGKVGIPVCCPTSSPGPLSSLATLNAYNTHKDWDQMSMYSNRSRMYHIERPELRQSRQSLAAASDRMSRMNYQTGPAGTGTTPSNVPTGARRQRTRSRTRDGGSSRPGSRYSISGSTHTLNQYCDTSDNWTDHDMDIYMSRNPTARNGMPL</sequence>
<keyword evidence="1" id="KW-0433">Leucine-rich repeat</keyword>
<feature type="compositionally biased region" description="Polar residues" evidence="3">
    <location>
        <begin position="760"/>
        <end position="777"/>
    </location>
</feature>
<keyword evidence="4" id="KW-1133">Transmembrane helix</keyword>
<dbReference type="PANTHER" id="PTHR24366:SF168">
    <property type="entry name" value="GH22922P-RELATED"/>
    <property type="match status" value="1"/>
</dbReference>
<dbReference type="SMART" id="SM00365">
    <property type="entry name" value="LRR_SD22"/>
    <property type="match status" value="4"/>
</dbReference>
<evidence type="ECO:0000256" key="1">
    <source>
        <dbReference type="ARBA" id="ARBA00022614"/>
    </source>
</evidence>
<dbReference type="InterPro" id="IPR003591">
    <property type="entry name" value="Leu-rich_rpt_typical-subtyp"/>
</dbReference>
<dbReference type="Gene3D" id="3.80.10.10">
    <property type="entry name" value="Ribonuclease Inhibitor"/>
    <property type="match status" value="2"/>
</dbReference>
<evidence type="ECO:0000313" key="6">
    <source>
        <dbReference type="EMBL" id="CAG6713695.1"/>
    </source>
</evidence>
<dbReference type="EMBL" id="HBUF01611942">
    <property type="protein sequence ID" value="CAG6778927.1"/>
    <property type="molecule type" value="Transcribed_RNA"/>
</dbReference>
<dbReference type="EMBL" id="HBUF01350897">
    <property type="protein sequence ID" value="CAG6713693.1"/>
    <property type="molecule type" value="Transcribed_RNA"/>
</dbReference>
<feature type="region of interest" description="Disordered" evidence="3">
    <location>
        <begin position="739"/>
        <end position="808"/>
    </location>
</feature>
<dbReference type="Pfam" id="PF13855">
    <property type="entry name" value="LRR_8"/>
    <property type="match status" value="2"/>
</dbReference>
<feature type="compositionally biased region" description="Low complexity" evidence="3">
    <location>
        <begin position="469"/>
        <end position="486"/>
    </location>
</feature>
<feature type="transmembrane region" description="Helical" evidence="4">
    <location>
        <begin position="653"/>
        <end position="675"/>
    </location>
</feature>
<evidence type="ECO:0000256" key="2">
    <source>
        <dbReference type="ARBA" id="ARBA00022737"/>
    </source>
</evidence>
<protein>
    <submittedName>
        <fullName evidence="6">Leucine-rich repeats and immunoglobulin-like domains protein 3</fullName>
    </submittedName>
</protein>
<feature type="compositionally biased region" description="Low complexity" evidence="3">
    <location>
        <begin position="495"/>
        <end position="518"/>
    </location>
</feature>
<feature type="compositionally biased region" description="Low complexity" evidence="3">
    <location>
        <begin position="794"/>
        <end position="806"/>
    </location>
</feature>
<feature type="region of interest" description="Disordered" evidence="3">
    <location>
        <begin position="458"/>
        <end position="543"/>
    </location>
</feature>
<keyword evidence="5" id="KW-0732">Signal</keyword>
<dbReference type="PANTHER" id="PTHR24366">
    <property type="entry name" value="IG(IMMUNOGLOBULIN) AND LRR(LEUCINE RICH REPEAT) DOMAINS"/>
    <property type="match status" value="1"/>
</dbReference>
<name>A0A8D8UUS9_9HEMI</name>
<feature type="compositionally biased region" description="Polar residues" evidence="3">
    <location>
        <begin position="525"/>
        <end position="535"/>
    </location>
</feature>
<keyword evidence="4" id="KW-0812">Transmembrane</keyword>
<keyword evidence="2" id="KW-0677">Repeat</keyword>
<feature type="chain" id="PRO_5036262238" evidence="5">
    <location>
        <begin position="38"/>
        <end position="841"/>
    </location>
</feature>
<evidence type="ECO:0000256" key="4">
    <source>
        <dbReference type="SAM" id="Phobius"/>
    </source>
</evidence>
<evidence type="ECO:0000256" key="3">
    <source>
        <dbReference type="SAM" id="MobiDB-lite"/>
    </source>
</evidence>
<dbReference type="EMBL" id="HBUF01350898">
    <property type="protein sequence ID" value="CAG6713695.1"/>
    <property type="molecule type" value="Transcribed_RNA"/>
</dbReference>
<keyword evidence="4" id="KW-0472">Membrane</keyword>